<dbReference type="InterPro" id="IPR027417">
    <property type="entry name" value="P-loop_NTPase"/>
</dbReference>
<dbReference type="Pfam" id="PF04408">
    <property type="entry name" value="WHD_HA2"/>
    <property type="match status" value="1"/>
</dbReference>
<dbReference type="GO" id="GO:0005524">
    <property type="term" value="F:ATP binding"/>
    <property type="evidence" value="ECO:0007669"/>
    <property type="project" value="UniProtKB-KW"/>
</dbReference>
<dbReference type="GO" id="GO:0003724">
    <property type="term" value="F:RNA helicase activity"/>
    <property type="evidence" value="ECO:0007669"/>
    <property type="project" value="UniProtKB-EC"/>
</dbReference>
<dbReference type="PROSITE" id="PS51192">
    <property type="entry name" value="HELICASE_ATP_BIND_1"/>
    <property type="match status" value="1"/>
</dbReference>
<dbReference type="GO" id="GO:0003723">
    <property type="term" value="F:RNA binding"/>
    <property type="evidence" value="ECO:0007669"/>
    <property type="project" value="TreeGrafter"/>
</dbReference>
<evidence type="ECO:0000256" key="8">
    <source>
        <dbReference type="ARBA" id="ARBA00023187"/>
    </source>
</evidence>
<evidence type="ECO:0000313" key="16">
    <source>
        <dbReference type="EMBL" id="KAG5570508.1"/>
    </source>
</evidence>
<dbReference type="OrthoDB" id="10253254at2759"/>
<evidence type="ECO:0000256" key="10">
    <source>
        <dbReference type="ARBA" id="ARBA00061257"/>
    </source>
</evidence>
<evidence type="ECO:0000256" key="12">
    <source>
        <dbReference type="SAM" id="Coils"/>
    </source>
</evidence>
<evidence type="ECO:0000259" key="14">
    <source>
        <dbReference type="PROSITE" id="PS51192"/>
    </source>
</evidence>
<dbReference type="Pfam" id="PF07717">
    <property type="entry name" value="OB_NTP_bind"/>
    <property type="match status" value="1"/>
</dbReference>
<dbReference type="EC" id="3.6.4.13" evidence="1"/>
<evidence type="ECO:0000256" key="9">
    <source>
        <dbReference type="ARBA" id="ARBA00047984"/>
    </source>
</evidence>
<dbReference type="InterPro" id="IPR002464">
    <property type="entry name" value="DNA/RNA_helicase_DEAH_CS"/>
</dbReference>
<dbReference type="GO" id="GO:0016787">
    <property type="term" value="F:hydrolase activity"/>
    <property type="evidence" value="ECO:0007669"/>
    <property type="project" value="UniProtKB-KW"/>
</dbReference>
<dbReference type="SMART" id="SM00490">
    <property type="entry name" value="HELICc"/>
    <property type="match status" value="1"/>
</dbReference>
<dbReference type="InterPro" id="IPR011709">
    <property type="entry name" value="DEAD-box_helicase_OB_fold"/>
</dbReference>
<comment type="catalytic activity">
    <reaction evidence="9">
        <text>ATP + H2O = ADP + phosphate + H(+)</text>
        <dbReference type="Rhea" id="RHEA:13065"/>
        <dbReference type="ChEBI" id="CHEBI:15377"/>
        <dbReference type="ChEBI" id="CHEBI:15378"/>
        <dbReference type="ChEBI" id="CHEBI:30616"/>
        <dbReference type="ChEBI" id="CHEBI:43474"/>
        <dbReference type="ChEBI" id="CHEBI:456216"/>
        <dbReference type="EC" id="3.6.4.13"/>
    </reaction>
</comment>
<dbReference type="PANTHER" id="PTHR18934:SF215">
    <property type="entry name" value="RNA HELICASE"/>
    <property type="match status" value="1"/>
</dbReference>
<dbReference type="AlphaFoldDB" id="A0A9J5W5I1"/>
<keyword evidence="2" id="KW-0507">mRNA processing</keyword>
<dbReference type="SMART" id="SM00487">
    <property type="entry name" value="DEXDc"/>
    <property type="match status" value="1"/>
</dbReference>
<dbReference type="InterPro" id="IPR048333">
    <property type="entry name" value="HA2_WH"/>
</dbReference>
<dbReference type="FunFam" id="3.40.50.300:FF:000007">
    <property type="entry name" value="Pre-mRNA-splicing factor ATP-dependent RNA helicase"/>
    <property type="match status" value="1"/>
</dbReference>
<evidence type="ECO:0000256" key="11">
    <source>
        <dbReference type="ARBA" id="ARBA00077342"/>
    </source>
</evidence>
<keyword evidence="6" id="KW-0347">Helicase</keyword>
<evidence type="ECO:0000256" key="5">
    <source>
        <dbReference type="ARBA" id="ARBA00022801"/>
    </source>
</evidence>
<keyword evidence="8" id="KW-0508">mRNA splicing</keyword>
<keyword evidence="12" id="KW-0175">Coiled coil</keyword>
<reference evidence="16 17" key="1">
    <citation type="submission" date="2020-09" db="EMBL/GenBank/DDBJ databases">
        <title>De no assembly of potato wild relative species, Solanum commersonii.</title>
        <authorList>
            <person name="Cho K."/>
        </authorList>
    </citation>
    <scope>NUCLEOTIDE SEQUENCE [LARGE SCALE GENOMIC DNA]</scope>
    <source>
        <strain evidence="16">LZ3.2</strain>
        <tissue evidence="16">Leaf</tissue>
    </source>
</reference>
<dbReference type="FunFam" id="3.40.50.300:FF:000594">
    <property type="entry name" value="Pre-mRNA-splicing factor ATP-dependent RNA helicase"/>
    <property type="match status" value="1"/>
</dbReference>
<dbReference type="Gene3D" id="3.40.50.300">
    <property type="entry name" value="P-loop containing nucleotide triphosphate hydrolases"/>
    <property type="match status" value="2"/>
</dbReference>
<protein>
    <recommendedName>
        <fullName evidence="1">RNA helicase</fullName>
        <ecNumber evidence="1">3.6.4.13</ecNumber>
    </recommendedName>
    <alternativeName>
        <fullName evidence="11">DEAH RNA helicase homolog PRP2</fullName>
    </alternativeName>
</protein>
<keyword evidence="3" id="KW-0747">Spliceosome</keyword>
<feature type="region of interest" description="Disordered" evidence="13">
    <location>
        <begin position="1"/>
        <end position="30"/>
    </location>
</feature>
<dbReference type="Proteomes" id="UP000824120">
    <property type="component" value="Chromosome 12"/>
</dbReference>
<dbReference type="InterPro" id="IPR014001">
    <property type="entry name" value="Helicase_ATP-bd"/>
</dbReference>
<name>A0A9J5W5I1_SOLCO</name>
<dbReference type="InterPro" id="IPR011545">
    <property type="entry name" value="DEAD/DEAH_box_helicase_dom"/>
</dbReference>
<feature type="coiled-coil region" evidence="12">
    <location>
        <begin position="47"/>
        <end position="74"/>
    </location>
</feature>
<dbReference type="SMART" id="SM00382">
    <property type="entry name" value="AAA"/>
    <property type="match status" value="1"/>
</dbReference>
<dbReference type="EMBL" id="JACXVP010000012">
    <property type="protein sequence ID" value="KAG5570508.1"/>
    <property type="molecule type" value="Genomic_DNA"/>
</dbReference>
<dbReference type="CDD" id="cd18791">
    <property type="entry name" value="SF2_C_RHA"/>
    <property type="match status" value="1"/>
</dbReference>
<dbReference type="FunFam" id="1.20.120.1080:FF:000001">
    <property type="entry name" value="Pre-mRNA-splicing factor ATP-dependent RNA helicase"/>
    <property type="match status" value="1"/>
</dbReference>
<dbReference type="SUPFAM" id="SSF52540">
    <property type="entry name" value="P-loop containing nucleoside triphosphate hydrolases"/>
    <property type="match status" value="1"/>
</dbReference>
<evidence type="ECO:0000256" key="3">
    <source>
        <dbReference type="ARBA" id="ARBA00022728"/>
    </source>
</evidence>
<comment type="similarity">
    <text evidence="10">Belongs to the DEAD box helicase family. DEAH subfamily. PRP2 sub-subfamily.</text>
</comment>
<keyword evidence="4" id="KW-0547">Nucleotide-binding</keyword>
<dbReference type="GO" id="GO:0006397">
    <property type="term" value="P:mRNA processing"/>
    <property type="evidence" value="ECO:0007669"/>
    <property type="project" value="UniProtKB-KW"/>
</dbReference>
<dbReference type="Pfam" id="PF00271">
    <property type="entry name" value="Helicase_C"/>
    <property type="match status" value="1"/>
</dbReference>
<sequence>MEKSSPTLESRKRKTACEDEDEDVKLKGKRTEQVENLRKVSRQEYLKNRENKKLKQLRDDIEDEQFLFEKIEKLSEPEKREHLYKQQIVELVSKEQQCDDAGEEREIHPQQAWEENQINNAKLNFGSKDRKQKDYQFVFEDQIEFIKSTIIDSDSDVDVDVDNEKLQPIRISKLNEDRKDLPIYPYKDALLQAVHDYQVLIIVGETGSGKTTQIPQYLHEAGYTRSGGKMIGCTQPRRVAAMRVAARVSHEMGVKLGHEVGYSIRFEDCTSEKTILKYMTDGMLLREFLTEPDLASYSVIIIDEAHERTLSTDILFGLIKDVARAQPHLKLLISSATLDAEKFSDYFDRAPIFNIPGRRFPVEIHQSKAPISDYLDAAVVTALQIHATQPQGDGDILIFLTGQEEIETAENIINRRIRALGTKKAELITCPIYANLPTELQAKIFEPTPEGARKVVLATNIAETSLTIDGIKYVIDTGFCKINCYNPRTGTESLMVAPISKASANQRAGRSGRTAPGKCFRLYTEHSYMNDLEDNTIPEIQRTNLANVVLLLKSVGITDLLNFDFMDPPPAEALLKALELLFALGSLDKDGKLTKVGERMSEFPLDPMLSKMIIASDKYKCSAEIISIAAMLSVGNSIFYRPKDRQVQADNAWMNFHAGNVGDHIALLKVYNSWKETKFSTKWCYENYIQVRSMKKARDIRDQLEGRLERVGIDLTSNVNDLGAIKKSIISGFFPHSARLQKNGAYRTVKHPQTGYIHPSSGLSQVLPRWVVYHELVLTTKEYMRQVTELKPEWLVEVAPHYYQLKDIEDSSSKKMPRGIGLASSKYFQSSNAEHFSSFLCVCHFNILLDILFADARRSTRYIFGVDHVPKAAGGTGLYLKWNSTRLKINYNFQGDDRVSTCSRHSWFMPVLQKIKINRKRWNDPWFVESLRGTPTILPSFRFLSTRPFHGSWDDIRIVK</sequence>
<dbReference type="InterPro" id="IPR003593">
    <property type="entry name" value="AAA+_ATPase"/>
</dbReference>
<dbReference type="PROSITE" id="PS00690">
    <property type="entry name" value="DEAH_ATP_HELICASE"/>
    <property type="match status" value="1"/>
</dbReference>
<comment type="caution">
    <text evidence="16">The sequence shown here is derived from an EMBL/GenBank/DDBJ whole genome shotgun (WGS) entry which is preliminary data.</text>
</comment>
<organism evidence="16 17">
    <name type="scientific">Solanum commersonii</name>
    <name type="common">Commerson's wild potato</name>
    <name type="synonym">Commerson's nightshade</name>
    <dbReference type="NCBI Taxonomy" id="4109"/>
    <lineage>
        <taxon>Eukaryota</taxon>
        <taxon>Viridiplantae</taxon>
        <taxon>Streptophyta</taxon>
        <taxon>Embryophyta</taxon>
        <taxon>Tracheophyta</taxon>
        <taxon>Spermatophyta</taxon>
        <taxon>Magnoliopsida</taxon>
        <taxon>eudicotyledons</taxon>
        <taxon>Gunneridae</taxon>
        <taxon>Pentapetalae</taxon>
        <taxon>asterids</taxon>
        <taxon>lamiids</taxon>
        <taxon>Solanales</taxon>
        <taxon>Solanaceae</taxon>
        <taxon>Solanoideae</taxon>
        <taxon>Solaneae</taxon>
        <taxon>Solanum</taxon>
    </lineage>
</organism>
<dbReference type="InterPro" id="IPR007502">
    <property type="entry name" value="Helicase-assoc_dom"/>
</dbReference>
<dbReference type="Pfam" id="PF21010">
    <property type="entry name" value="HA2_C"/>
    <property type="match status" value="1"/>
</dbReference>
<evidence type="ECO:0000256" key="7">
    <source>
        <dbReference type="ARBA" id="ARBA00022840"/>
    </source>
</evidence>
<dbReference type="GO" id="GO:0008380">
    <property type="term" value="P:RNA splicing"/>
    <property type="evidence" value="ECO:0007669"/>
    <property type="project" value="UniProtKB-KW"/>
</dbReference>
<proteinExistence type="inferred from homology"/>
<dbReference type="InterPro" id="IPR001650">
    <property type="entry name" value="Helicase_C-like"/>
</dbReference>
<gene>
    <name evidence="16" type="ORF">H5410_060274</name>
</gene>
<feature type="domain" description="Helicase C-terminal" evidence="15">
    <location>
        <begin position="374"/>
        <end position="556"/>
    </location>
</feature>
<accession>A0A9J5W5I1</accession>
<dbReference type="PROSITE" id="PS51194">
    <property type="entry name" value="HELICASE_CTER"/>
    <property type="match status" value="1"/>
</dbReference>
<evidence type="ECO:0000256" key="2">
    <source>
        <dbReference type="ARBA" id="ARBA00022664"/>
    </source>
</evidence>
<evidence type="ECO:0000256" key="1">
    <source>
        <dbReference type="ARBA" id="ARBA00012552"/>
    </source>
</evidence>
<dbReference type="Gene3D" id="1.20.120.1080">
    <property type="match status" value="1"/>
</dbReference>
<dbReference type="SMART" id="SM00847">
    <property type="entry name" value="HA2"/>
    <property type="match status" value="1"/>
</dbReference>
<keyword evidence="17" id="KW-1185">Reference proteome</keyword>
<dbReference type="PANTHER" id="PTHR18934">
    <property type="entry name" value="ATP-DEPENDENT RNA HELICASE"/>
    <property type="match status" value="1"/>
</dbReference>
<dbReference type="Pfam" id="PF00270">
    <property type="entry name" value="DEAD"/>
    <property type="match status" value="1"/>
</dbReference>
<evidence type="ECO:0000256" key="6">
    <source>
        <dbReference type="ARBA" id="ARBA00022806"/>
    </source>
</evidence>
<dbReference type="GO" id="GO:0071013">
    <property type="term" value="C:catalytic step 2 spliceosome"/>
    <property type="evidence" value="ECO:0007669"/>
    <property type="project" value="TreeGrafter"/>
</dbReference>
<keyword evidence="7" id="KW-0067">ATP-binding</keyword>
<keyword evidence="5" id="KW-0378">Hydrolase</keyword>
<evidence type="ECO:0000256" key="13">
    <source>
        <dbReference type="SAM" id="MobiDB-lite"/>
    </source>
</evidence>
<evidence type="ECO:0000256" key="4">
    <source>
        <dbReference type="ARBA" id="ARBA00022741"/>
    </source>
</evidence>
<feature type="domain" description="Helicase ATP-binding" evidence="14">
    <location>
        <begin position="191"/>
        <end position="356"/>
    </location>
</feature>
<evidence type="ECO:0000313" key="17">
    <source>
        <dbReference type="Proteomes" id="UP000824120"/>
    </source>
</evidence>
<evidence type="ECO:0000259" key="15">
    <source>
        <dbReference type="PROSITE" id="PS51194"/>
    </source>
</evidence>